<dbReference type="EMBL" id="JAACJM010000040">
    <property type="protein sequence ID" value="KAF5361475.1"/>
    <property type="molecule type" value="Genomic_DNA"/>
</dbReference>
<accession>A0A8H5LL27</accession>
<reference evidence="2 3" key="1">
    <citation type="journal article" date="2020" name="ISME J.">
        <title>Uncovering the hidden diversity of litter-decomposition mechanisms in mushroom-forming fungi.</title>
        <authorList>
            <person name="Floudas D."/>
            <person name="Bentzer J."/>
            <person name="Ahren D."/>
            <person name="Johansson T."/>
            <person name="Persson P."/>
            <person name="Tunlid A."/>
        </authorList>
    </citation>
    <scope>NUCLEOTIDE SEQUENCE [LARGE SCALE GENOMIC DNA]</scope>
    <source>
        <strain evidence="2 3">CBS 291.85</strain>
    </source>
</reference>
<comment type="caution">
    <text evidence="2">The sequence shown here is derived from an EMBL/GenBank/DDBJ whole genome shotgun (WGS) entry which is preliminary data.</text>
</comment>
<organism evidence="2 3">
    <name type="scientific">Tetrapyrgos nigripes</name>
    <dbReference type="NCBI Taxonomy" id="182062"/>
    <lineage>
        <taxon>Eukaryota</taxon>
        <taxon>Fungi</taxon>
        <taxon>Dikarya</taxon>
        <taxon>Basidiomycota</taxon>
        <taxon>Agaricomycotina</taxon>
        <taxon>Agaricomycetes</taxon>
        <taxon>Agaricomycetidae</taxon>
        <taxon>Agaricales</taxon>
        <taxon>Marasmiineae</taxon>
        <taxon>Marasmiaceae</taxon>
        <taxon>Tetrapyrgos</taxon>
    </lineage>
</organism>
<dbReference type="Proteomes" id="UP000559256">
    <property type="component" value="Unassembled WGS sequence"/>
</dbReference>
<feature type="region of interest" description="Disordered" evidence="1">
    <location>
        <begin position="1"/>
        <end position="51"/>
    </location>
</feature>
<gene>
    <name evidence="2" type="ORF">D9758_006245</name>
</gene>
<keyword evidence="3" id="KW-1185">Reference proteome</keyword>
<dbReference type="AlphaFoldDB" id="A0A8H5LL27"/>
<proteinExistence type="predicted"/>
<feature type="compositionally biased region" description="Polar residues" evidence="1">
    <location>
        <begin position="1"/>
        <end position="18"/>
    </location>
</feature>
<evidence type="ECO:0000313" key="2">
    <source>
        <dbReference type="EMBL" id="KAF5361475.1"/>
    </source>
</evidence>
<name>A0A8H5LL27_9AGAR</name>
<evidence type="ECO:0000256" key="1">
    <source>
        <dbReference type="SAM" id="MobiDB-lite"/>
    </source>
</evidence>
<protein>
    <submittedName>
        <fullName evidence="2">Uncharacterized protein</fullName>
    </submittedName>
</protein>
<evidence type="ECO:0000313" key="3">
    <source>
        <dbReference type="Proteomes" id="UP000559256"/>
    </source>
</evidence>
<sequence length="184" mass="20624">MASSFPITLTRHSVSVAGSTRRGRPWPGPSSKTERGRKRKSRRALPQPIPLTTSRYNVVPSAPVPYYYPTGTPKPFYSCSPAPSLGSDPEPMDLDWPLGDTGTSPAINIAMDVDEEYTSMDVDSDSDIYHSNLIDYRLIRRFSYVMSPSRWSDRSFAFGCGMMAYAWHTSTSPSFMYSPWSVRC</sequence>